<reference evidence="6" key="1">
    <citation type="journal article" date="2019" name="Int. J. Syst. Evol. Microbiol.">
        <title>The Global Catalogue of Microorganisms (GCM) 10K type strain sequencing project: providing services to taxonomists for standard genome sequencing and annotation.</title>
        <authorList>
            <consortium name="The Broad Institute Genomics Platform"/>
            <consortium name="The Broad Institute Genome Sequencing Center for Infectious Disease"/>
            <person name="Wu L."/>
            <person name="Ma J."/>
        </authorList>
    </citation>
    <scope>NUCLEOTIDE SEQUENCE [LARGE SCALE GENOMIC DNA]</scope>
    <source>
        <strain evidence="6">JCM 5067</strain>
    </source>
</reference>
<dbReference type="InterPro" id="IPR011249">
    <property type="entry name" value="Metalloenz_LuxS/M16"/>
</dbReference>
<protein>
    <recommendedName>
        <fullName evidence="7">Peptidase M16</fullName>
    </recommendedName>
</protein>
<dbReference type="InterPro" id="IPR050361">
    <property type="entry name" value="MPP/UQCRC_Complex"/>
</dbReference>
<feature type="region of interest" description="Disordered" evidence="2">
    <location>
        <begin position="415"/>
        <end position="453"/>
    </location>
</feature>
<dbReference type="RefSeq" id="WP_344077808.1">
    <property type="nucleotide sequence ID" value="NZ_BAAACA010000038.1"/>
</dbReference>
<dbReference type="Pfam" id="PF00675">
    <property type="entry name" value="Peptidase_M16"/>
    <property type="match status" value="1"/>
</dbReference>
<gene>
    <name evidence="5" type="ORF">GCM10010394_54730</name>
</gene>
<dbReference type="PANTHER" id="PTHR11851:SF49">
    <property type="entry name" value="MITOCHONDRIAL-PROCESSING PEPTIDASE SUBUNIT ALPHA"/>
    <property type="match status" value="1"/>
</dbReference>
<dbReference type="Proteomes" id="UP001500668">
    <property type="component" value="Unassembled WGS sequence"/>
</dbReference>
<name>A0ABP3RU96_9ACTN</name>
<evidence type="ECO:0000313" key="5">
    <source>
        <dbReference type="EMBL" id="GAA0617564.1"/>
    </source>
</evidence>
<dbReference type="Gene3D" id="3.30.830.10">
    <property type="entry name" value="Metalloenzyme, LuxS/M16 peptidase-like"/>
    <property type="match status" value="3"/>
</dbReference>
<proteinExistence type="inferred from homology"/>
<evidence type="ECO:0000256" key="1">
    <source>
        <dbReference type="ARBA" id="ARBA00007261"/>
    </source>
</evidence>
<feature type="domain" description="Peptidase M16 C-terminal" evidence="4">
    <location>
        <begin position="172"/>
        <end position="322"/>
    </location>
</feature>
<dbReference type="SUPFAM" id="SSF63411">
    <property type="entry name" value="LuxS/MPP-like metallohydrolase"/>
    <property type="match status" value="4"/>
</dbReference>
<dbReference type="InterPro" id="IPR011765">
    <property type="entry name" value="Pept_M16_N"/>
</dbReference>
<evidence type="ECO:0000259" key="3">
    <source>
        <dbReference type="Pfam" id="PF00675"/>
    </source>
</evidence>
<comment type="caution">
    <text evidence="5">The sequence shown here is derived from an EMBL/GenBank/DDBJ whole genome shotgun (WGS) entry which is preliminary data.</text>
</comment>
<keyword evidence="6" id="KW-1185">Reference proteome</keyword>
<feature type="domain" description="Peptidase M16 N-terminal" evidence="3">
    <location>
        <begin position="15"/>
        <end position="135"/>
    </location>
</feature>
<organism evidence="5 6">
    <name type="scientific">Streptomyces crystallinus</name>
    <dbReference type="NCBI Taxonomy" id="68191"/>
    <lineage>
        <taxon>Bacteria</taxon>
        <taxon>Bacillati</taxon>
        <taxon>Actinomycetota</taxon>
        <taxon>Actinomycetes</taxon>
        <taxon>Kitasatosporales</taxon>
        <taxon>Streptomycetaceae</taxon>
        <taxon>Streptomyces</taxon>
    </lineage>
</organism>
<dbReference type="EMBL" id="BAAACA010000038">
    <property type="protein sequence ID" value="GAA0617564.1"/>
    <property type="molecule type" value="Genomic_DNA"/>
</dbReference>
<evidence type="ECO:0000256" key="2">
    <source>
        <dbReference type="SAM" id="MobiDB-lite"/>
    </source>
</evidence>
<sequence length="884" mass="94511">MMHKLSRATLGNGLRVVAERQPGAARSAVCVHYGVGYRSERPEREGFAHLFEHLMFRGSASLPEGRFYDHVHPLGGQANGTTHQDYTDYHQVVPAAALEQALFSEADRMRAPRFTPQALAGQLDGIEVEIHEAVESRPYGGFPWPLLPGVVFESFANAHDGYGSLEQLRTATVAECEEFFEAYYAPGNAVLTVVGDHDPEELLALAERYFGGIPARPFAAPPDLRERDLTEDRWATCTEPRVPAAAVAVGYRLPDPRADLRAYLAHAVLAEIVAQQGLADVQAASAGCGVFGPLDARDPDLLVITALVPPEATPQQAVEAMTGRWSSWAADPRLARLRTQAVQRMITEHHRRHVDVYARARALGRLELLFGRAELLDELPARLDEIGPAEVEAAARGLHTAGKGVLVMTPGATRTRPERTRARGGALSKAEPSTPAVRGSARPVPPLGTQPDPYYGPRCDITLAGGTRVVAVRDKRIPLVELRLRLPLGAPGWRRPQDVDALVHVLAGRIAATGRAEEGGGSFHLSTDGQWLDVTGFTPPDGVTRWLGLLGELTAPVGEVVPLRTPPRHRDPGSVTDTALREHWLAPAPTPTSASPERDAEHARLDAVHQAVLRRGGGWLVAVGDLDPDRFAAEAERALSGWKAESAEEAGISMAPAEAERALSGWKAAPVEEAGGSQAPSVLALHHDAMADVHLTLSAPEPTGDTASAARYLATAVTGAHYRSRLAAHSLGAGLEHTVYAARDVCLATHRAYIRATLPERHAAAGVAGIAKVLDTLRAAPVTATELAPVRTFCAAQVLGVFDSPAAKADLLRDTVSAGRRPAWAERLPELLRRATPAEVTTACADLFRADRMTLVVLGRPGAAAEVAAGWTELLEAAGRRPGV</sequence>
<dbReference type="PANTHER" id="PTHR11851">
    <property type="entry name" value="METALLOPROTEASE"/>
    <property type="match status" value="1"/>
</dbReference>
<comment type="similarity">
    <text evidence="1">Belongs to the peptidase M16 family.</text>
</comment>
<dbReference type="Pfam" id="PF05193">
    <property type="entry name" value="Peptidase_M16_C"/>
    <property type="match status" value="1"/>
</dbReference>
<evidence type="ECO:0000259" key="4">
    <source>
        <dbReference type="Pfam" id="PF05193"/>
    </source>
</evidence>
<evidence type="ECO:0008006" key="7">
    <source>
        <dbReference type="Google" id="ProtNLM"/>
    </source>
</evidence>
<evidence type="ECO:0000313" key="6">
    <source>
        <dbReference type="Proteomes" id="UP001500668"/>
    </source>
</evidence>
<accession>A0ABP3RU96</accession>
<dbReference type="InterPro" id="IPR007863">
    <property type="entry name" value="Peptidase_M16_C"/>
</dbReference>